<keyword evidence="2" id="KW-0472">Membrane</keyword>
<organism evidence="3 4">
    <name type="scientific">Actinomyces bowdenii</name>
    <dbReference type="NCBI Taxonomy" id="131109"/>
    <lineage>
        <taxon>Bacteria</taxon>
        <taxon>Bacillati</taxon>
        <taxon>Actinomycetota</taxon>
        <taxon>Actinomycetes</taxon>
        <taxon>Actinomycetales</taxon>
        <taxon>Actinomycetaceae</taxon>
        <taxon>Actinomyces</taxon>
    </lineage>
</organism>
<accession>A0A853EMR1</accession>
<dbReference type="EMBL" id="JACBXV010000233">
    <property type="protein sequence ID" value="NYS70205.1"/>
    <property type="molecule type" value="Genomic_DNA"/>
</dbReference>
<keyword evidence="2" id="KW-1133">Transmembrane helix</keyword>
<proteinExistence type="predicted"/>
<evidence type="ECO:0000256" key="2">
    <source>
        <dbReference type="SAM" id="Phobius"/>
    </source>
</evidence>
<dbReference type="Proteomes" id="UP000572528">
    <property type="component" value="Unassembled WGS sequence"/>
</dbReference>
<protein>
    <submittedName>
        <fullName evidence="3">Uncharacterized protein</fullName>
    </submittedName>
</protein>
<evidence type="ECO:0000313" key="4">
    <source>
        <dbReference type="Proteomes" id="UP000572528"/>
    </source>
</evidence>
<feature type="transmembrane region" description="Helical" evidence="2">
    <location>
        <begin position="20"/>
        <end position="38"/>
    </location>
</feature>
<evidence type="ECO:0000256" key="1">
    <source>
        <dbReference type="SAM" id="MobiDB-lite"/>
    </source>
</evidence>
<dbReference type="RefSeq" id="WP_179901442.1">
    <property type="nucleotide sequence ID" value="NZ_JACBXV010000233.1"/>
</dbReference>
<feature type="region of interest" description="Disordered" evidence="1">
    <location>
        <begin position="47"/>
        <end position="70"/>
    </location>
</feature>
<gene>
    <name evidence="3" type="ORF">HZZ05_11940</name>
</gene>
<dbReference type="AlphaFoldDB" id="A0A853EMR1"/>
<reference evidence="3 4" key="1">
    <citation type="submission" date="2020-07" db="EMBL/GenBank/DDBJ databases">
        <title>MOT database genomes.</title>
        <authorList>
            <person name="Joseph S."/>
            <person name="Aduse-Opoku J."/>
            <person name="Hashim A."/>
            <person name="Wade W."/>
            <person name="Curtis M."/>
        </authorList>
    </citation>
    <scope>NUCLEOTIDE SEQUENCE [LARGE SCALE GENOMIC DNA]</scope>
    <source>
        <strain evidence="3 4">WMus004</strain>
    </source>
</reference>
<comment type="caution">
    <text evidence="3">The sequence shown here is derived from an EMBL/GenBank/DDBJ whole genome shotgun (WGS) entry which is preliminary data.</text>
</comment>
<sequence>MLAACGGILGQYNQEDGNPLLGGLLFIAVGSGLVIWGRRLKAQRIPVRPKARKAPRATNPASPARAPKPVASGAGGKVWVMDITPQLQEGWGFVLNGQLSLYVMDKHHAAIHKLVRNHGRFVPRGRGGNGVLATWADVIAEPSNRYDSDAVRVQVRGMPVGYFAMEWKDLAHEHLKQAGRKPVRIPVVVRWWRQDEYVWAFGSMAEAERFAAWAAQQDLEA</sequence>
<evidence type="ECO:0000313" key="3">
    <source>
        <dbReference type="EMBL" id="NYS70205.1"/>
    </source>
</evidence>
<name>A0A853EMR1_9ACTO</name>
<keyword evidence="2" id="KW-0812">Transmembrane</keyword>